<proteinExistence type="predicted"/>
<dbReference type="Pfam" id="PF02368">
    <property type="entry name" value="Big_2"/>
    <property type="match status" value="3"/>
</dbReference>
<evidence type="ECO:0000256" key="1">
    <source>
        <dbReference type="SAM" id="Phobius"/>
    </source>
</evidence>
<dbReference type="SMART" id="SM00635">
    <property type="entry name" value="BID_2"/>
    <property type="match status" value="9"/>
</dbReference>
<feature type="domain" description="BIG2" evidence="2">
    <location>
        <begin position="347"/>
        <end position="434"/>
    </location>
</feature>
<dbReference type="OrthoDB" id="5579491at2"/>
<evidence type="ECO:0000313" key="3">
    <source>
        <dbReference type="EMBL" id="PJG59864.1"/>
    </source>
</evidence>
<gene>
    <name evidence="3" type="ORF">CUC53_04840</name>
</gene>
<keyword evidence="1" id="KW-0812">Transmembrane</keyword>
<dbReference type="RefSeq" id="WP_100293101.1">
    <property type="nucleotide sequence ID" value="NZ_PGGC01000044.1"/>
</dbReference>
<sequence length="1223" mass="128198">MDKRLRLVRAGNITAFNGLKSAHINTAFFYMIRLFMVCFTALVMVACGGSSNDDEGKVAVERLIITPTEINLPVGLEQQVKIEAVFADGQVLDVTQDAELNLSSDDASVATISTQGDSRGTIKGVASGVATIAVSGSVNGTQFAEKVQVTITDAVVEELLIDDIPPSIAVGLAQPLTVRARMSDGSTVDITAHSGVRWSSDRAQIAAILNKSIGIYQIVGVAPGEATITATFDFDGRVFEVSAPIVVTNAVIEHLLIKQTASSVAAGLSLPLAAQVRLSDGQLQDVRAPSGLSWKSSNPQVAVIVDRGAGRFQVKGVAPGTATISSTLEMNGRSFTSVFQLTVTNAQVEQLVIKPTGSNIVAGFSEPIMVKARLSDGQVVDVTAQAGLSWRSSNPDVATIVNKGDGSYQVVGLKAGSTTITVSLNINGKLLTSEFEIQVLDAVVNHVELISVSSSVPVGVGLELKAIATMSDGNKLDITNDDILVWRVSDPTIGEVLNNRVDRVLFRGLTPGVTTVTLSGGQASRAGGSMFDNLNASITLTVFAVERLDIVPSTISVAHGLSAPLSAFLTMTNGQTFDAMGNNLIWRSSDPATAEVIDTGAGKPLVKGNKPGTATLTATAEFFGKSVEATAVVTVTEAVAERLVVTADNTSLGLGMSTVALAQVRLSDGQLVDISSDVSVIWGSNAPTVATVTSAEADGAPGYAYIDSAGVGTATISATATVSGRMLSGSVEIKVVTAKSLTLIPPSTSIVVGGSTVIEAQVELDDGQLVDVTSDEGLEWSSSDPQTASFTHRWTDGEVWVTGLRPGQTTITAVGVTLDNQELRASSEVTVTDAIATALTIVPDAADLPAGLSTDVKAYLTLSDGSVTEISGDRLSWATSDANLATVTPSASAVLRAMAPGRVEVTASGTFNERPFEARAWLNITDAIVSQLRLTSDSPYVVEGMSTELKAFIRLSNGSELDVTNSSELTWSQTNTSVNADLPTNQGRRFIRGNSVGIAMIEAQGTINGQTVAATLPVEVVSASIESIEVIPSFADVAIGQPVQFTARARLDNGNTLNVTESATWRSENTNVVTVSNSSSRGIVRGIVRGIGEGSTEITATMTSNDKSVVGRATAKVNNFVVVNGVGQFSRPDGVMRRWLMAQRYCNTLTTNGGGWRAPTTNEMKSLYAAYPNGQARSVLGWATNDKYLTNFFNTNEYLDLENGEVTPQRFGDNRGYISCVRR</sequence>
<organism evidence="3 4">
    <name type="scientific">Aeromonas cavernicola</name>
    <dbReference type="NCBI Taxonomy" id="1006623"/>
    <lineage>
        <taxon>Bacteria</taxon>
        <taxon>Pseudomonadati</taxon>
        <taxon>Pseudomonadota</taxon>
        <taxon>Gammaproteobacteria</taxon>
        <taxon>Aeromonadales</taxon>
        <taxon>Aeromonadaceae</taxon>
        <taxon>Aeromonas</taxon>
    </lineage>
</organism>
<dbReference type="Gene3D" id="2.60.40.1080">
    <property type="match status" value="11"/>
</dbReference>
<keyword evidence="4" id="KW-1185">Reference proteome</keyword>
<comment type="caution">
    <text evidence="3">The sequence shown here is derived from an EMBL/GenBank/DDBJ whole genome shotgun (WGS) entry which is preliminary data.</text>
</comment>
<protein>
    <recommendedName>
        <fullName evidence="2">BIG2 domain-containing protein</fullName>
    </recommendedName>
</protein>
<accession>A0A2H9U775</accession>
<keyword evidence="1" id="KW-1133">Transmembrane helix</keyword>
<dbReference type="AlphaFoldDB" id="A0A2H9U775"/>
<feature type="domain" description="BIG2" evidence="2">
    <location>
        <begin position="544"/>
        <end position="634"/>
    </location>
</feature>
<feature type="transmembrane region" description="Helical" evidence="1">
    <location>
        <begin position="27"/>
        <end position="46"/>
    </location>
</feature>
<feature type="domain" description="BIG2" evidence="2">
    <location>
        <begin position="1024"/>
        <end position="1112"/>
    </location>
</feature>
<feature type="domain" description="BIG2" evidence="2">
    <location>
        <begin position="59"/>
        <end position="148"/>
    </location>
</feature>
<feature type="domain" description="BIG2" evidence="2">
    <location>
        <begin position="835"/>
        <end position="921"/>
    </location>
</feature>
<evidence type="ECO:0000313" key="4">
    <source>
        <dbReference type="Proteomes" id="UP000235861"/>
    </source>
</evidence>
<dbReference type="InterPro" id="IPR008964">
    <property type="entry name" value="Invasin/intimin_cell_adhesion"/>
</dbReference>
<name>A0A2H9U775_9GAMM</name>
<dbReference type="EMBL" id="PGGC01000044">
    <property type="protein sequence ID" value="PJG59864.1"/>
    <property type="molecule type" value="Genomic_DNA"/>
</dbReference>
<feature type="domain" description="BIG2" evidence="2">
    <location>
        <begin position="155"/>
        <end position="239"/>
    </location>
</feature>
<dbReference type="InterPro" id="IPR003343">
    <property type="entry name" value="Big_2"/>
</dbReference>
<evidence type="ECO:0000259" key="2">
    <source>
        <dbReference type="SMART" id="SM00635"/>
    </source>
</evidence>
<feature type="domain" description="BIG2" evidence="2">
    <location>
        <begin position="251"/>
        <end position="337"/>
    </location>
</feature>
<reference evidence="3 4" key="1">
    <citation type="submission" date="2017-11" db="EMBL/GenBank/DDBJ databases">
        <title>Draft genome sequence of environmental isolate Aeromonas cavernicola sp. nov. MDC 2508.</title>
        <authorList>
            <person name="Colston S.M."/>
            <person name="Navarro A."/>
            <person name="Martinez-Murcia A.J."/>
            <person name="Graf J."/>
        </authorList>
    </citation>
    <scope>NUCLEOTIDE SEQUENCE [LARGE SCALE GENOMIC DNA]</scope>
    <source>
        <strain evidence="3 4">MDC 2508</strain>
    </source>
</reference>
<dbReference type="SUPFAM" id="SSF49373">
    <property type="entry name" value="Invasin/intimin cell-adhesion fragments"/>
    <property type="match status" value="3"/>
</dbReference>
<feature type="domain" description="BIG2" evidence="2">
    <location>
        <begin position="443"/>
        <end position="530"/>
    </location>
</feature>
<keyword evidence="1" id="KW-0472">Membrane</keyword>
<dbReference type="Proteomes" id="UP000235861">
    <property type="component" value="Unassembled WGS sequence"/>
</dbReference>
<feature type="domain" description="BIG2" evidence="2">
    <location>
        <begin position="737"/>
        <end position="828"/>
    </location>
</feature>